<evidence type="ECO:0000256" key="5">
    <source>
        <dbReference type="ARBA" id="ARBA00023242"/>
    </source>
</evidence>
<dbReference type="GO" id="GO:0000177">
    <property type="term" value="C:cytoplasmic exosome (RNase complex)"/>
    <property type="evidence" value="ECO:0007669"/>
    <property type="project" value="TreeGrafter"/>
</dbReference>
<keyword evidence="4" id="KW-0271">Exosome</keyword>
<dbReference type="SUPFAM" id="SSF55666">
    <property type="entry name" value="Ribonuclease PH domain 2-like"/>
    <property type="match status" value="1"/>
</dbReference>
<dbReference type="InterPro" id="IPR027408">
    <property type="entry name" value="PNPase/RNase_PH_dom_sf"/>
</dbReference>
<dbReference type="AlphaFoldDB" id="A0AA36G5B1"/>
<dbReference type="GO" id="GO:0005730">
    <property type="term" value="C:nucleolus"/>
    <property type="evidence" value="ECO:0007669"/>
    <property type="project" value="TreeGrafter"/>
</dbReference>
<reference evidence="7" key="1">
    <citation type="submission" date="2023-06" db="EMBL/GenBank/DDBJ databases">
        <authorList>
            <person name="Delattre M."/>
        </authorList>
    </citation>
    <scope>NUCLEOTIDE SEQUENCE</scope>
    <source>
        <strain evidence="7">AF72</strain>
    </source>
</reference>
<feature type="domain" description="Exoribonuclease phosphorolytic" evidence="6">
    <location>
        <begin position="13"/>
        <end position="127"/>
    </location>
</feature>
<feature type="non-terminal residue" evidence="7">
    <location>
        <position position="228"/>
    </location>
</feature>
<dbReference type="GO" id="GO:0034475">
    <property type="term" value="P:U4 snRNA 3'-end processing"/>
    <property type="evidence" value="ECO:0007669"/>
    <property type="project" value="TreeGrafter"/>
</dbReference>
<dbReference type="Pfam" id="PF01138">
    <property type="entry name" value="RNase_PH"/>
    <property type="match status" value="1"/>
</dbReference>
<dbReference type="InterPro" id="IPR050080">
    <property type="entry name" value="RNase_PH"/>
</dbReference>
<gene>
    <name evidence="7" type="ORF">MSPICULIGERA_LOCUS18002</name>
</gene>
<organism evidence="7 8">
    <name type="scientific">Mesorhabditis spiculigera</name>
    <dbReference type="NCBI Taxonomy" id="96644"/>
    <lineage>
        <taxon>Eukaryota</taxon>
        <taxon>Metazoa</taxon>
        <taxon>Ecdysozoa</taxon>
        <taxon>Nematoda</taxon>
        <taxon>Chromadorea</taxon>
        <taxon>Rhabditida</taxon>
        <taxon>Rhabditina</taxon>
        <taxon>Rhabditomorpha</taxon>
        <taxon>Rhabditoidea</taxon>
        <taxon>Rhabditidae</taxon>
        <taxon>Mesorhabditinae</taxon>
        <taxon>Mesorhabditis</taxon>
    </lineage>
</organism>
<dbReference type="SUPFAM" id="SSF54211">
    <property type="entry name" value="Ribosomal protein S5 domain 2-like"/>
    <property type="match status" value="1"/>
</dbReference>
<evidence type="ECO:0000259" key="6">
    <source>
        <dbReference type="Pfam" id="PF01138"/>
    </source>
</evidence>
<keyword evidence="8" id="KW-1185">Reference proteome</keyword>
<dbReference type="InterPro" id="IPR020568">
    <property type="entry name" value="Ribosomal_Su5_D2-typ_SF"/>
</dbReference>
<keyword evidence="3" id="KW-0698">rRNA processing</keyword>
<dbReference type="PANTHER" id="PTHR11953:SF1">
    <property type="entry name" value="EXOSOME COMPLEX COMPONENT RRP46"/>
    <property type="match status" value="1"/>
</dbReference>
<evidence type="ECO:0000313" key="7">
    <source>
        <dbReference type="EMBL" id="CAJ0579797.1"/>
    </source>
</evidence>
<dbReference type="GO" id="GO:0071051">
    <property type="term" value="P:poly(A)-dependent snoRNA 3'-end processing"/>
    <property type="evidence" value="ECO:0007669"/>
    <property type="project" value="TreeGrafter"/>
</dbReference>
<sequence>MEAEDPPAGPKSWKCQLGSLSRADGSCMLSQGGTHVWVAVNGPGNANTSRRLADKMAVSVNFHPLFGDSRYPTFENLVMSAVGSTVRRELFPRTELAVTIHELQNDGSLMAVALNATSLALLDSEVPSEAPFCAVEVARTPTGDYYVNPAKRHEAAAEGLAVLVFRSHETDAPTLIAKTLTGQWTPEQLKEGIERAGRIVPSLFMSFKMTLQERDKIEIFGNWKKTAN</sequence>
<dbReference type="InterPro" id="IPR001247">
    <property type="entry name" value="ExoRNase_PH_dom1"/>
</dbReference>
<dbReference type="GO" id="GO:0006364">
    <property type="term" value="P:rRNA processing"/>
    <property type="evidence" value="ECO:0007669"/>
    <property type="project" value="UniProtKB-KW"/>
</dbReference>
<accession>A0AA36G5B1</accession>
<dbReference type="GO" id="GO:0000176">
    <property type="term" value="C:nuclear exosome (RNase complex)"/>
    <property type="evidence" value="ECO:0007669"/>
    <property type="project" value="TreeGrafter"/>
</dbReference>
<dbReference type="GO" id="GO:0071028">
    <property type="term" value="P:nuclear mRNA surveillance"/>
    <property type="evidence" value="ECO:0007669"/>
    <property type="project" value="TreeGrafter"/>
</dbReference>
<dbReference type="CDD" id="cd11372">
    <property type="entry name" value="RNase_PH_RRP46"/>
    <property type="match status" value="1"/>
</dbReference>
<comment type="similarity">
    <text evidence="2">Belongs to the RNase PH family.</text>
</comment>
<protein>
    <recommendedName>
        <fullName evidence="6">Exoribonuclease phosphorolytic domain-containing protein</fullName>
    </recommendedName>
</protein>
<name>A0AA36G5B1_9BILA</name>
<comment type="subcellular location">
    <subcellularLocation>
        <location evidence="1">Nucleus</location>
    </subcellularLocation>
</comment>
<dbReference type="Proteomes" id="UP001177023">
    <property type="component" value="Unassembled WGS sequence"/>
</dbReference>
<evidence type="ECO:0000256" key="1">
    <source>
        <dbReference type="ARBA" id="ARBA00004123"/>
    </source>
</evidence>
<dbReference type="EMBL" id="CATQJA010002657">
    <property type="protein sequence ID" value="CAJ0579797.1"/>
    <property type="molecule type" value="Genomic_DNA"/>
</dbReference>
<keyword evidence="5" id="KW-0539">Nucleus</keyword>
<dbReference type="PANTHER" id="PTHR11953">
    <property type="entry name" value="EXOSOME COMPLEX COMPONENT"/>
    <property type="match status" value="1"/>
</dbReference>
<dbReference type="InterPro" id="IPR036345">
    <property type="entry name" value="ExoRNase_PH_dom2_sf"/>
</dbReference>
<evidence type="ECO:0000256" key="3">
    <source>
        <dbReference type="ARBA" id="ARBA00022552"/>
    </source>
</evidence>
<dbReference type="Gene3D" id="3.30.230.70">
    <property type="entry name" value="GHMP Kinase, N-terminal domain"/>
    <property type="match status" value="1"/>
</dbReference>
<dbReference type="GO" id="GO:0016075">
    <property type="term" value="P:rRNA catabolic process"/>
    <property type="evidence" value="ECO:0007669"/>
    <property type="project" value="TreeGrafter"/>
</dbReference>
<evidence type="ECO:0000256" key="4">
    <source>
        <dbReference type="ARBA" id="ARBA00022835"/>
    </source>
</evidence>
<evidence type="ECO:0000256" key="2">
    <source>
        <dbReference type="ARBA" id="ARBA00006678"/>
    </source>
</evidence>
<comment type="caution">
    <text evidence="7">The sequence shown here is derived from an EMBL/GenBank/DDBJ whole genome shotgun (WGS) entry which is preliminary data.</text>
</comment>
<proteinExistence type="inferred from homology"/>
<evidence type="ECO:0000313" key="8">
    <source>
        <dbReference type="Proteomes" id="UP001177023"/>
    </source>
</evidence>
<dbReference type="GO" id="GO:0003723">
    <property type="term" value="F:RNA binding"/>
    <property type="evidence" value="ECO:0007669"/>
    <property type="project" value="TreeGrafter"/>
</dbReference>